<keyword evidence="2" id="KW-1185">Reference proteome</keyword>
<comment type="caution">
    <text evidence="1">The sequence shown here is derived from an EMBL/GenBank/DDBJ whole genome shotgun (WGS) entry which is preliminary data.</text>
</comment>
<dbReference type="InterPro" id="IPR037177">
    <property type="entry name" value="DLC_sf"/>
</dbReference>
<dbReference type="GO" id="GO:0030286">
    <property type="term" value="C:dynein complex"/>
    <property type="evidence" value="ECO:0007669"/>
    <property type="project" value="InterPro"/>
</dbReference>
<sequence>MADVGSTANLAAAAATATGGDAAKADDKDTRRNFNYPLVKYCDMQDELKLEVVDMVVTAVEKYFGNYEVCQYYLKAKTDLYHQSAAKVIKELMDKRCGSSWHVVVGEGFGFDVTHEVKALLES</sequence>
<name>A0AAD5T5C6_9FUNG</name>
<dbReference type="GO" id="GO:0007017">
    <property type="term" value="P:microtubule-based process"/>
    <property type="evidence" value="ECO:0007669"/>
    <property type="project" value="InterPro"/>
</dbReference>
<protein>
    <submittedName>
        <fullName evidence="1">Dynein light chain 4, axonemal</fullName>
    </submittedName>
</protein>
<dbReference type="CDD" id="cd21453">
    <property type="entry name" value="DLC-like_DNAL4"/>
    <property type="match status" value="1"/>
</dbReference>
<proteinExistence type="predicted"/>
<dbReference type="SUPFAM" id="SSF54648">
    <property type="entry name" value="DLC"/>
    <property type="match status" value="1"/>
</dbReference>
<dbReference type="InterPro" id="IPR001372">
    <property type="entry name" value="Dynein_light_chain_typ-1/2"/>
</dbReference>
<dbReference type="SMART" id="SM01375">
    <property type="entry name" value="Dynein_light"/>
    <property type="match status" value="1"/>
</dbReference>
<dbReference type="Proteomes" id="UP001211907">
    <property type="component" value="Unassembled WGS sequence"/>
</dbReference>
<dbReference type="Pfam" id="PF01221">
    <property type="entry name" value="Dynein_light"/>
    <property type="match status" value="1"/>
</dbReference>
<evidence type="ECO:0000313" key="1">
    <source>
        <dbReference type="EMBL" id="KAJ3131622.1"/>
    </source>
</evidence>
<reference evidence="1" key="1">
    <citation type="submission" date="2020-05" db="EMBL/GenBank/DDBJ databases">
        <title>Phylogenomic resolution of chytrid fungi.</title>
        <authorList>
            <person name="Stajich J.E."/>
            <person name="Amses K."/>
            <person name="Simmons R."/>
            <person name="Seto K."/>
            <person name="Myers J."/>
            <person name="Bonds A."/>
            <person name="Quandt C.A."/>
            <person name="Barry K."/>
            <person name="Liu P."/>
            <person name="Grigoriev I."/>
            <person name="Longcore J.E."/>
            <person name="James T.Y."/>
        </authorList>
    </citation>
    <scope>NUCLEOTIDE SEQUENCE</scope>
    <source>
        <strain evidence="1">JEL0513</strain>
    </source>
</reference>
<evidence type="ECO:0000313" key="2">
    <source>
        <dbReference type="Proteomes" id="UP001211907"/>
    </source>
</evidence>
<dbReference type="Gene3D" id="3.30.740.10">
    <property type="entry name" value="Protein Inhibitor Of Neuronal Nitric Oxide Synthase"/>
    <property type="match status" value="1"/>
</dbReference>
<dbReference type="AlphaFoldDB" id="A0AAD5T5C6"/>
<organism evidence="1 2">
    <name type="scientific">Physocladia obscura</name>
    <dbReference type="NCBI Taxonomy" id="109957"/>
    <lineage>
        <taxon>Eukaryota</taxon>
        <taxon>Fungi</taxon>
        <taxon>Fungi incertae sedis</taxon>
        <taxon>Chytridiomycota</taxon>
        <taxon>Chytridiomycota incertae sedis</taxon>
        <taxon>Chytridiomycetes</taxon>
        <taxon>Chytridiales</taxon>
        <taxon>Chytriomycetaceae</taxon>
        <taxon>Physocladia</taxon>
    </lineage>
</organism>
<gene>
    <name evidence="1" type="primary">DNAL4</name>
    <name evidence="1" type="ORF">HK100_006168</name>
</gene>
<accession>A0AAD5T5C6</accession>
<dbReference type="EMBL" id="JADGJH010000287">
    <property type="protein sequence ID" value="KAJ3131622.1"/>
    <property type="molecule type" value="Genomic_DNA"/>
</dbReference>